<organism evidence="8 9">
    <name type="scientific">Gelidibacter algens</name>
    <dbReference type="NCBI Taxonomy" id="49280"/>
    <lineage>
        <taxon>Bacteria</taxon>
        <taxon>Pseudomonadati</taxon>
        <taxon>Bacteroidota</taxon>
        <taxon>Flavobacteriia</taxon>
        <taxon>Flavobacteriales</taxon>
        <taxon>Flavobacteriaceae</taxon>
        <taxon>Gelidibacter</taxon>
    </lineage>
</organism>
<sequence length="496" mass="53527">MAKGSKIASLDTEDLGRKSMRSGMVNMGAQGVSVVLQLASTVILARMLTPDAYGLLGMVMAVIAFAGLFRDLGLSTATIQRKNLNAPQVSVLFWVNVAIGLGLTITLALSSPLVVWFYERPELKWMTVVLGVNILISSLGAQHSALLTRNMLFKKLSIARISSALASFIVALVGALNGLEHWALVLGAVAASFTYTLMVWLFSGWIPGLPSRNTGSREMIKYGLNLTGFEFVNYFSRNLDNILIGKVLGSEILGFYSRAYQLIMFPISNIRTPLASVALPGLSSLQAEKDRFRSYYTQLLGVLSLVTMPIAALTYAAADPIVRVVLGDNWAPVVPIMKWLAVAAFLQPVAGLFGIVLLALGHAKRHLHCGLISAVVVSITFLISVQYGVVTLAIAYAISGYVLFVPIFLYAAKGSGITLVDFIKGVWRAALAAIVATILLQVLDVSMISESSFIDLILVGLEFVLFYIGCIIILPGGKAQLLKLFNRLKHAVSKKK</sequence>
<comment type="caution">
    <text evidence="8">The sequence shown here is derived from an EMBL/GenBank/DDBJ whole genome shotgun (WGS) entry which is preliminary data.</text>
</comment>
<dbReference type="AlphaFoldDB" id="A0A1A7R214"/>
<gene>
    <name evidence="8" type="ORF">LX77_02557</name>
</gene>
<dbReference type="OrthoDB" id="9770347at2"/>
<evidence type="ECO:0000256" key="5">
    <source>
        <dbReference type="ARBA" id="ARBA00022989"/>
    </source>
</evidence>
<feature type="transmembrane region" description="Helical" evidence="7">
    <location>
        <begin position="52"/>
        <end position="70"/>
    </location>
</feature>
<feature type="transmembrane region" description="Helical" evidence="7">
    <location>
        <begin position="27"/>
        <end position="46"/>
    </location>
</feature>
<keyword evidence="4 7" id="KW-0812">Transmembrane</keyword>
<dbReference type="PANTHER" id="PTHR30250">
    <property type="entry name" value="PST FAMILY PREDICTED COLANIC ACID TRANSPORTER"/>
    <property type="match status" value="1"/>
</dbReference>
<feature type="transmembrane region" description="Helical" evidence="7">
    <location>
        <begin position="182"/>
        <end position="202"/>
    </location>
</feature>
<keyword evidence="9" id="KW-1185">Reference proteome</keyword>
<evidence type="ECO:0000256" key="4">
    <source>
        <dbReference type="ARBA" id="ARBA00022692"/>
    </source>
</evidence>
<dbReference type="PANTHER" id="PTHR30250:SF10">
    <property type="entry name" value="LIPOPOLYSACCHARIDE BIOSYNTHESIS PROTEIN WZXC"/>
    <property type="match status" value="1"/>
</dbReference>
<evidence type="ECO:0000313" key="9">
    <source>
        <dbReference type="Proteomes" id="UP000248987"/>
    </source>
</evidence>
<keyword evidence="3" id="KW-1003">Cell membrane</keyword>
<dbReference type="RefSeq" id="WP_066433687.1">
    <property type="nucleotide sequence ID" value="NZ_LZRN01000016.1"/>
</dbReference>
<proteinExistence type="inferred from homology"/>
<dbReference type="Proteomes" id="UP000248987">
    <property type="component" value="Unassembled WGS sequence"/>
</dbReference>
<dbReference type="CDD" id="cd13127">
    <property type="entry name" value="MATE_tuaB_like"/>
    <property type="match status" value="1"/>
</dbReference>
<evidence type="ECO:0000256" key="3">
    <source>
        <dbReference type="ARBA" id="ARBA00022475"/>
    </source>
</evidence>
<dbReference type="EMBL" id="QLLQ01000010">
    <property type="protein sequence ID" value="RAJ22246.1"/>
    <property type="molecule type" value="Genomic_DNA"/>
</dbReference>
<evidence type="ECO:0000256" key="1">
    <source>
        <dbReference type="ARBA" id="ARBA00004651"/>
    </source>
</evidence>
<feature type="transmembrane region" description="Helical" evidence="7">
    <location>
        <begin position="367"/>
        <end position="387"/>
    </location>
</feature>
<evidence type="ECO:0000256" key="6">
    <source>
        <dbReference type="ARBA" id="ARBA00023136"/>
    </source>
</evidence>
<evidence type="ECO:0000256" key="2">
    <source>
        <dbReference type="ARBA" id="ARBA00007430"/>
    </source>
</evidence>
<feature type="transmembrane region" description="Helical" evidence="7">
    <location>
        <begin position="453"/>
        <end position="474"/>
    </location>
</feature>
<feature type="transmembrane region" description="Helical" evidence="7">
    <location>
        <begin position="393"/>
        <end position="413"/>
    </location>
</feature>
<dbReference type="GO" id="GO:0005886">
    <property type="term" value="C:plasma membrane"/>
    <property type="evidence" value="ECO:0007669"/>
    <property type="project" value="UniProtKB-SubCell"/>
</dbReference>
<reference evidence="8 9" key="1">
    <citation type="submission" date="2018-06" db="EMBL/GenBank/DDBJ databases">
        <title>Genomic Encyclopedia of Archaeal and Bacterial Type Strains, Phase II (KMG-II): from individual species to whole genera.</title>
        <authorList>
            <person name="Goeker M."/>
        </authorList>
    </citation>
    <scope>NUCLEOTIDE SEQUENCE [LARGE SCALE GENOMIC DNA]</scope>
    <source>
        <strain evidence="8 9">DSM 12408</strain>
    </source>
</reference>
<feature type="transmembrane region" description="Helical" evidence="7">
    <location>
        <begin position="124"/>
        <end position="146"/>
    </location>
</feature>
<dbReference type="InterPro" id="IPR050833">
    <property type="entry name" value="Poly_Biosynth_Transport"/>
</dbReference>
<feature type="transmembrane region" description="Helical" evidence="7">
    <location>
        <begin position="91"/>
        <end position="118"/>
    </location>
</feature>
<keyword evidence="6 7" id="KW-0472">Membrane</keyword>
<feature type="transmembrane region" description="Helical" evidence="7">
    <location>
        <begin position="425"/>
        <end position="447"/>
    </location>
</feature>
<dbReference type="Pfam" id="PF13440">
    <property type="entry name" value="Polysacc_synt_3"/>
    <property type="match status" value="1"/>
</dbReference>
<accession>A0A1A7R214</accession>
<feature type="transmembrane region" description="Helical" evidence="7">
    <location>
        <begin position="158"/>
        <end position="176"/>
    </location>
</feature>
<comment type="subcellular location">
    <subcellularLocation>
        <location evidence="1">Cell membrane</location>
        <topology evidence="1">Multi-pass membrane protein</topology>
    </subcellularLocation>
</comment>
<keyword evidence="5 7" id="KW-1133">Transmembrane helix</keyword>
<evidence type="ECO:0000256" key="7">
    <source>
        <dbReference type="SAM" id="Phobius"/>
    </source>
</evidence>
<name>A0A1A7R214_9FLAO</name>
<evidence type="ECO:0000313" key="8">
    <source>
        <dbReference type="EMBL" id="RAJ22246.1"/>
    </source>
</evidence>
<feature type="transmembrane region" description="Helical" evidence="7">
    <location>
        <begin position="299"/>
        <end position="318"/>
    </location>
</feature>
<dbReference type="STRING" id="49280.A9996_09435"/>
<comment type="similarity">
    <text evidence="2">Belongs to the polysaccharide synthase family.</text>
</comment>
<protein>
    <submittedName>
        <fullName evidence="8">O-antigen/teichoic acid export membrane protein</fullName>
    </submittedName>
</protein>
<feature type="transmembrane region" description="Helical" evidence="7">
    <location>
        <begin position="338"/>
        <end position="360"/>
    </location>
</feature>